<keyword evidence="10" id="KW-0234">DNA repair</keyword>
<dbReference type="EnsemblProtists" id="Phyra84221">
    <property type="protein sequence ID" value="Phyra84221"/>
    <property type="gene ID" value="Phyra84221"/>
</dbReference>
<evidence type="ECO:0000256" key="2">
    <source>
        <dbReference type="ARBA" id="ARBA00004123"/>
    </source>
</evidence>
<dbReference type="HOGENOM" id="CLU_022746_1_0_1"/>
<evidence type="ECO:0000256" key="7">
    <source>
        <dbReference type="ARBA" id="ARBA00022801"/>
    </source>
</evidence>
<reference evidence="14" key="2">
    <citation type="submission" date="2015-06" db="UniProtKB">
        <authorList>
            <consortium name="EnsemblProtists"/>
        </authorList>
    </citation>
    <scope>IDENTIFICATION</scope>
    <source>
        <strain evidence="14">Pr102</strain>
    </source>
</reference>
<comment type="cofactor">
    <cofactor evidence="1">
        <name>Mg(2+)</name>
        <dbReference type="ChEBI" id="CHEBI:18420"/>
    </cofactor>
</comment>
<dbReference type="OMA" id="SACANAW"/>
<keyword evidence="9" id="KW-0233">DNA recombination</keyword>
<reference evidence="15" key="1">
    <citation type="journal article" date="2006" name="Science">
        <title>Phytophthora genome sequences uncover evolutionary origins and mechanisms of pathogenesis.</title>
        <authorList>
            <person name="Tyler B.M."/>
            <person name="Tripathy S."/>
            <person name="Zhang X."/>
            <person name="Dehal P."/>
            <person name="Jiang R.H."/>
            <person name="Aerts A."/>
            <person name="Arredondo F.D."/>
            <person name="Baxter L."/>
            <person name="Bensasson D."/>
            <person name="Beynon J.L."/>
            <person name="Chapman J."/>
            <person name="Damasceno C.M."/>
            <person name="Dorrance A.E."/>
            <person name="Dou D."/>
            <person name="Dickerman A.W."/>
            <person name="Dubchak I.L."/>
            <person name="Garbelotto M."/>
            <person name="Gijzen M."/>
            <person name="Gordon S.G."/>
            <person name="Govers F."/>
            <person name="Grunwald N.J."/>
            <person name="Huang W."/>
            <person name="Ivors K.L."/>
            <person name="Jones R.W."/>
            <person name="Kamoun S."/>
            <person name="Krampis K."/>
            <person name="Lamour K.H."/>
            <person name="Lee M.K."/>
            <person name="McDonald W.H."/>
            <person name="Medina M."/>
            <person name="Meijer H.J."/>
            <person name="Nordberg E.K."/>
            <person name="Maclean D.J."/>
            <person name="Ospina-Giraldo M.D."/>
            <person name="Morris P.F."/>
            <person name="Phuntumart V."/>
            <person name="Putnam N.H."/>
            <person name="Rash S."/>
            <person name="Rose J.K."/>
            <person name="Sakihama Y."/>
            <person name="Salamov A.A."/>
            <person name="Savidor A."/>
            <person name="Scheuring C.F."/>
            <person name="Smith B.M."/>
            <person name="Sobral B.W."/>
            <person name="Terry A."/>
            <person name="Torto-Alalibo T.A."/>
            <person name="Win J."/>
            <person name="Xu Z."/>
            <person name="Zhang H."/>
            <person name="Grigoriev I.V."/>
            <person name="Rokhsar D.S."/>
            <person name="Boore J.L."/>
        </authorList>
    </citation>
    <scope>NUCLEOTIDE SEQUENCE [LARGE SCALE GENOMIC DNA]</scope>
    <source>
        <strain evidence="15">Pr102</strain>
    </source>
</reference>
<dbReference type="GO" id="GO:0005634">
    <property type="term" value="C:nucleus"/>
    <property type="evidence" value="ECO:0000318"/>
    <property type="project" value="GO_Central"/>
</dbReference>
<proteinExistence type="predicted"/>
<dbReference type="PANTHER" id="PTHR21077:SF5">
    <property type="entry name" value="CROSSOVER JUNCTION ENDONUCLEASE MMS4"/>
    <property type="match status" value="1"/>
</dbReference>
<comment type="subcellular location">
    <subcellularLocation>
        <location evidence="2">Nucleus</location>
    </subcellularLocation>
</comment>
<dbReference type="PANTHER" id="PTHR21077">
    <property type="entry name" value="EME1 PROTEIN"/>
    <property type="match status" value="1"/>
</dbReference>
<dbReference type="InterPro" id="IPR042530">
    <property type="entry name" value="EME1/EME2_C"/>
</dbReference>
<dbReference type="EMBL" id="DS566103">
    <property type="status" value="NOT_ANNOTATED_CDS"/>
    <property type="molecule type" value="Genomic_DNA"/>
</dbReference>
<keyword evidence="8" id="KW-0460">Magnesium</keyword>
<dbReference type="GO" id="GO:0046872">
    <property type="term" value="F:metal ion binding"/>
    <property type="evidence" value="ECO:0007669"/>
    <property type="project" value="UniProtKB-KW"/>
</dbReference>
<evidence type="ECO:0000256" key="10">
    <source>
        <dbReference type="ARBA" id="ARBA00023204"/>
    </source>
</evidence>
<dbReference type="eggNOG" id="ENOG502QV0V">
    <property type="taxonomic scope" value="Eukaryota"/>
</dbReference>
<dbReference type="GO" id="GO:0048476">
    <property type="term" value="C:Holliday junction resolvase complex"/>
    <property type="evidence" value="ECO:0000318"/>
    <property type="project" value="GO_Central"/>
</dbReference>
<feature type="region of interest" description="Disordered" evidence="13">
    <location>
        <begin position="1"/>
        <end position="97"/>
    </location>
</feature>
<dbReference type="Proteomes" id="UP000005238">
    <property type="component" value="Unassembled WGS sequence"/>
</dbReference>
<dbReference type="GO" id="GO:0048257">
    <property type="term" value="F:3'-flap endonuclease activity"/>
    <property type="evidence" value="ECO:0000318"/>
    <property type="project" value="GO_Central"/>
</dbReference>
<keyword evidence="4" id="KW-0479">Metal-binding</keyword>
<evidence type="ECO:0000256" key="12">
    <source>
        <dbReference type="ARBA" id="ARBA00023254"/>
    </source>
</evidence>
<keyword evidence="5" id="KW-0255">Endonuclease</keyword>
<keyword evidence="15" id="KW-1185">Reference proteome</keyword>
<evidence type="ECO:0000256" key="3">
    <source>
        <dbReference type="ARBA" id="ARBA00022722"/>
    </source>
</evidence>
<dbReference type="GO" id="GO:0000727">
    <property type="term" value="P:double-strand break repair via break-induced replication"/>
    <property type="evidence" value="ECO:0000318"/>
    <property type="project" value="GO_Central"/>
</dbReference>
<dbReference type="Gene3D" id="1.10.150.670">
    <property type="entry name" value="Crossover junction endonuclease EME1, DNA-binding domain"/>
    <property type="match status" value="1"/>
</dbReference>
<organism evidence="14 15">
    <name type="scientific">Phytophthora ramorum</name>
    <name type="common">Sudden oak death agent</name>
    <dbReference type="NCBI Taxonomy" id="164328"/>
    <lineage>
        <taxon>Eukaryota</taxon>
        <taxon>Sar</taxon>
        <taxon>Stramenopiles</taxon>
        <taxon>Oomycota</taxon>
        <taxon>Peronosporomycetes</taxon>
        <taxon>Peronosporales</taxon>
        <taxon>Peronosporaceae</taxon>
        <taxon>Phytophthora</taxon>
    </lineage>
</organism>
<dbReference type="InterPro" id="IPR033310">
    <property type="entry name" value="Mms4/EME1/EME2"/>
</dbReference>
<evidence type="ECO:0000256" key="4">
    <source>
        <dbReference type="ARBA" id="ARBA00022723"/>
    </source>
</evidence>
<evidence type="ECO:0000313" key="14">
    <source>
        <dbReference type="EnsemblProtists" id="Phyra84221"/>
    </source>
</evidence>
<dbReference type="InParanoid" id="H3H1S0"/>
<accession>H3H1S0</accession>
<evidence type="ECO:0000256" key="9">
    <source>
        <dbReference type="ARBA" id="ARBA00023172"/>
    </source>
</evidence>
<dbReference type="GO" id="GO:0031573">
    <property type="term" value="P:mitotic intra-S DNA damage checkpoint signaling"/>
    <property type="evidence" value="ECO:0000318"/>
    <property type="project" value="GO_Central"/>
</dbReference>
<name>H3H1S0_PHYRM</name>
<evidence type="ECO:0000256" key="6">
    <source>
        <dbReference type="ARBA" id="ARBA00022763"/>
    </source>
</evidence>
<keyword evidence="11" id="KW-0539">Nucleus</keyword>
<keyword evidence="6" id="KW-0227">DNA damage</keyword>
<sequence length="540" mass="59666">MASTPSPSLRHRKRPRDSIEDDEDDHALDAMLVELGIPDSGSKKKKKKKNDNSNQVIELITPPRNSPPAKKTKKQSDGQAVVDLTTPPSKSPQNGYIPHQEEVSFSYSPSESPPPFVYQVPVATFENESPEEEVSFSYSPSESPPPFVYQVPVATAGNESPEVLSPNISSNTRRRVFPEENRAGPRNARRLSGRLRDLHSETTRNGGNAEVAALDGDIRTRASPVRAKKSRATSGGKSAATAPLVVVQMETSLDSSVAGDSIRNALKSHVYNGKAVPFTVATALNCIMPGVIRWERRENGNSLFSCAIYYEAAAFLTMLQHKSYTELVAAVRYLQTLVPKTQQAEEHEPSKFFVIIEGMDRALIDLKKQQQKKKASDAAASSPVISFADLHEVAFQLFMDMGAHTKFTCDLDATADYVALLTREMVLSYSRASALEEFLESVPRSNSFRVTRTGATASACANAWLRMLQVIPGVSEDKAQCLLDHFPTFDSLMRAYRDPTLSRAQKEDLVSDKLHDVRVQRALSKRIYVVFCEENPDAMI</sequence>
<evidence type="ECO:0000313" key="15">
    <source>
        <dbReference type="Proteomes" id="UP000005238"/>
    </source>
</evidence>
<keyword evidence="12" id="KW-0469">Meiosis</keyword>
<dbReference type="AlphaFoldDB" id="H3H1S0"/>
<protein>
    <recommendedName>
        <fullName evidence="16">ERCC4 domain-containing protein</fullName>
    </recommendedName>
</protein>
<dbReference type="VEuPathDB" id="FungiDB:KRP23_9544"/>
<keyword evidence="7" id="KW-0378">Hydrolase</keyword>
<dbReference type="VEuPathDB" id="FungiDB:KRP22_13803"/>
<evidence type="ECO:0000256" key="8">
    <source>
        <dbReference type="ARBA" id="ARBA00022842"/>
    </source>
</evidence>
<dbReference type="GO" id="GO:0000712">
    <property type="term" value="P:resolution of meiotic recombination intermediates"/>
    <property type="evidence" value="ECO:0000318"/>
    <property type="project" value="GO_Central"/>
</dbReference>
<evidence type="ECO:0000256" key="11">
    <source>
        <dbReference type="ARBA" id="ARBA00023242"/>
    </source>
</evidence>
<keyword evidence="3" id="KW-0540">Nuclease</keyword>
<evidence type="ECO:0000256" key="5">
    <source>
        <dbReference type="ARBA" id="ARBA00022759"/>
    </source>
</evidence>
<evidence type="ECO:0000256" key="13">
    <source>
        <dbReference type="SAM" id="MobiDB-lite"/>
    </source>
</evidence>
<evidence type="ECO:0008006" key="16">
    <source>
        <dbReference type="Google" id="ProtNLM"/>
    </source>
</evidence>
<evidence type="ECO:0000256" key="1">
    <source>
        <dbReference type="ARBA" id="ARBA00001946"/>
    </source>
</evidence>